<keyword evidence="2" id="KW-0812">Transmembrane</keyword>
<keyword evidence="2" id="KW-1133">Transmembrane helix</keyword>
<evidence type="ECO:0000256" key="1">
    <source>
        <dbReference type="SAM" id="MobiDB-lite"/>
    </source>
</evidence>
<comment type="caution">
    <text evidence="3">The sequence shown here is derived from an EMBL/GenBank/DDBJ whole genome shotgun (WGS) entry which is preliminary data.</text>
</comment>
<feature type="region of interest" description="Disordered" evidence="1">
    <location>
        <begin position="582"/>
        <end position="607"/>
    </location>
</feature>
<feature type="compositionally biased region" description="Low complexity" evidence="1">
    <location>
        <begin position="263"/>
        <end position="296"/>
    </location>
</feature>
<feature type="region of interest" description="Disordered" evidence="1">
    <location>
        <begin position="257"/>
        <end position="296"/>
    </location>
</feature>
<dbReference type="Proteomes" id="UP000717515">
    <property type="component" value="Unassembled WGS sequence"/>
</dbReference>
<sequence>MFMLTKDISDNSSSLLGIKHSILAETGAWTVLEANRLKGAAGDRLTFTKAGEPSVLLTLESGLFVHAQVSDSGDGIVLAALEGSSFVESNRIWSLDAATYGTPRALAYTRGTLYLVGSNKVLTLFPMSTTATDAVALQEFQESLAPSTARRLRLSSLPDECLNPRLYRLHTTANESSLHFLCVSISSSIAPRMFTFDGVRLNGPFALRETESHSNISTFISVKGSAPLTASLDFAIALGDCGTVGSTRSVATGMLNLGKRGIGDPTSTTTTTPSASSSPISSSDGSGGSQDSDGSSAPGGIAGGIVSVLVILLIVYCRFIRKKHLKAKIDRIMQRSEQGEVVRPNAIWISPSHTVLPPPLPTLPPRPPPPPEHIELGTIPTEEQDLAHIEMQRMQIGPLPAAVGRRAAPFVPSSDPVVTESDMPISHISASTPTPSYRHSLQQLPQASQHQDYHHKHQQKLLPAQHHLQVYAHDRSHESQEVILGEDPHAQPLHVDSASGSSMTSLFLPKSEPYASHSTSFTDRSHNNYLDHPYQHLEPHRTPSTPDTLKKDNAWTETGYASMAAPAPPPYLVKVTQKLNSPSAPAPLDNPLVDNQTNPTNLSKTHSHQELFSSMTDRLQNSANSAIGGAKQTIGNALGNSSLAAKGAAQKAHAETDQKATDAKTHAEGLGNTIQGNIQKTVGAAVGNHTLEAKGHANVARGEVQKNV</sequence>
<accession>A0A9P8CXW8</accession>
<feature type="compositionally biased region" description="Polar residues" evidence="1">
    <location>
        <begin position="593"/>
        <end position="607"/>
    </location>
</feature>
<organism evidence="3 4">
    <name type="scientific">Mortierella alpina</name>
    <name type="common">Oleaginous fungus</name>
    <name type="synonym">Mortierella renispora</name>
    <dbReference type="NCBI Taxonomy" id="64518"/>
    <lineage>
        <taxon>Eukaryota</taxon>
        <taxon>Fungi</taxon>
        <taxon>Fungi incertae sedis</taxon>
        <taxon>Mucoromycota</taxon>
        <taxon>Mortierellomycotina</taxon>
        <taxon>Mortierellomycetes</taxon>
        <taxon>Mortierellales</taxon>
        <taxon>Mortierellaceae</taxon>
        <taxon>Mortierella</taxon>
    </lineage>
</organism>
<reference evidence="3" key="1">
    <citation type="submission" date="2021-07" db="EMBL/GenBank/DDBJ databases">
        <title>Draft genome of Mortierella alpina, strain LL118, isolated from an aspen leaf litter sample.</title>
        <authorList>
            <person name="Yang S."/>
            <person name="Vinatzer B.A."/>
        </authorList>
    </citation>
    <scope>NUCLEOTIDE SEQUENCE</scope>
    <source>
        <strain evidence="3">LL118</strain>
    </source>
</reference>
<keyword evidence="2" id="KW-0472">Membrane</keyword>
<dbReference type="AlphaFoldDB" id="A0A9P8CXW8"/>
<name>A0A9P8CXW8_MORAP</name>
<protein>
    <submittedName>
        <fullName evidence="3">Uncharacterized protein</fullName>
    </submittedName>
</protein>
<evidence type="ECO:0000313" key="3">
    <source>
        <dbReference type="EMBL" id="KAG9324893.1"/>
    </source>
</evidence>
<evidence type="ECO:0000313" key="4">
    <source>
        <dbReference type="Proteomes" id="UP000717515"/>
    </source>
</evidence>
<proteinExistence type="predicted"/>
<feature type="transmembrane region" description="Helical" evidence="2">
    <location>
        <begin position="299"/>
        <end position="319"/>
    </location>
</feature>
<evidence type="ECO:0000256" key="2">
    <source>
        <dbReference type="SAM" id="Phobius"/>
    </source>
</evidence>
<dbReference type="EMBL" id="JAIFTL010000054">
    <property type="protein sequence ID" value="KAG9324893.1"/>
    <property type="molecule type" value="Genomic_DNA"/>
</dbReference>
<gene>
    <name evidence="3" type="ORF">KVV02_003300</name>
</gene>
<feature type="region of interest" description="Disordered" evidence="1">
    <location>
        <begin position="513"/>
        <end position="552"/>
    </location>
</feature>